<feature type="transmembrane region" description="Helical" evidence="9">
    <location>
        <begin position="80"/>
        <end position="98"/>
    </location>
</feature>
<evidence type="ECO:0000313" key="11">
    <source>
        <dbReference type="Proteomes" id="UP001596055"/>
    </source>
</evidence>
<feature type="transmembrane region" description="Helical" evidence="9">
    <location>
        <begin position="257"/>
        <end position="274"/>
    </location>
</feature>
<feature type="transmembrane region" description="Helical" evidence="9">
    <location>
        <begin position="190"/>
        <end position="207"/>
    </location>
</feature>
<comment type="subcellular location">
    <subcellularLocation>
        <location evidence="1">Cell membrane</location>
        <topology evidence="1">Multi-pass membrane protein</topology>
    </subcellularLocation>
</comment>
<keyword evidence="6 9" id="KW-1133">Transmembrane helix</keyword>
<evidence type="ECO:0000256" key="8">
    <source>
        <dbReference type="SAM" id="MobiDB-lite"/>
    </source>
</evidence>
<feature type="transmembrane region" description="Helical" evidence="9">
    <location>
        <begin position="128"/>
        <end position="145"/>
    </location>
</feature>
<feature type="transmembrane region" description="Helical" evidence="9">
    <location>
        <begin position="219"/>
        <end position="242"/>
    </location>
</feature>
<keyword evidence="4 9" id="KW-0812">Transmembrane</keyword>
<gene>
    <name evidence="10" type="ORF">ACFPQA_02910</name>
</gene>
<evidence type="ECO:0000256" key="6">
    <source>
        <dbReference type="ARBA" id="ARBA00022989"/>
    </source>
</evidence>
<evidence type="ECO:0000256" key="2">
    <source>
        <dbReference type="ARBA" id="ARBA00022475"/>
    </source>
</evidence>
<evidence type="ECO:0000256" key="5">
    <source>
        <dbReference type="ARBA" id="ARBA00022801"/>
    </source>
</evidence>
<dbReference type="Proteomes" id="UP001596055">
    <property type="component" value="Unassembled WGS sequence"/>
</dbReference>
<feature type="region of interest" description="Disordered" evidence="8">
    <location>
        <begin position="475"/>
        <end position="495"/>
    </location>
</feature>
<dbReference type="EMBL" id="JBHSNL010000001">
    <property type="protein sequence ID" value="MFC5543992.1"/>
    <property type="molecule type" value="Genomic_DNA"/>
</dbReference>
<evidence type="ECO:0000313" key="10">
    <source>
        <dbReference type="EMBL" id="MFC5543992.1"/>
    </source>
</evidence>
<feature type="transmembrane region" description="Helical" evidence="9">
    <location>
        <begin position="43"/>
        <end position="60"/>
    </location>
</feature>
<dbReference type="NCBIfam" id="TIGR04178">
    <property type="entry name" value="exo_archaeo"/>
    <property type="match status" value="1"/>
</dbReference>
<keyword evidence="2" id="KW-1003">Cell membrane</keyword>
<protein>
    <submittedName>
        <fullName evidence="10">Exosortase/archaeosortase family protein</fullName>
    </submittedName>
</protein>
<feature type="transmembrane region" description="Helical" evidence="9">
    <location>
        <begin position="295"/>
        <end position="315"/>
    </location>
</feature>
<keyword evidence="3" id="KW-0645">Protease</keyword>
<evidence type="ECO:0000256" key="9">
    <source>
        <dbReference type="SAM" id="Phobius"/>
    </source>
</evidence>
<evidence type="ECO:0000256" key="7">
    <source>
        <dbReference type="ARBA" id="ARBA00023136"/>
    </source>
</evidence>
<dbReference type="Pfam" id="PF09721">
    <property type="entry name" value="Exosortase_EpsH"/>
    <property type="match status" value="1"/>
</dbReference>
<evidence type="ECO:0000256" key="4">
    <source>
        <dbReference type="ARBA" id="ARBA00022692"/>
    </source>
</evidence>
<keyword evidence="5" id="KW-0378">Hydrolase</keyword>
<proteinExistence type="predicted"/>
<dbReference type="InterPro" id="IPR019127">
    <property type="entry name" value="Exosortase"/>
</dbReference>
<name>A0ABW0RIY1_9GAMM</name>
<feature type="transmembrane region" description="Helical" evidence="9">
    <location>
        <begin position="103"/>
        <end position="122"/>
    </location>
</feature>
<dbReference type="InterPro" id="IPR026392">
    <property type="entry name" value="Exo/Archaeosortase_dom"/>
</dbReference>
<keyword evidence="7 9" id="KW-0472">Membrane</keyword>
<evidence type="ECO:0000256" key="1">
    <source>
        <dbReference type="ARBA" id="ARBA00004651"/>
    </source>
</evidence>
<keyword evidence="11" id="KW-1185">Reference proteome</keyword>
<sequence length="495" mass="55957">MLRKTLDHLPFSRPYLLVTGIGLLLFYPTWLRLIERWLAFDQVLAHGLFTALIFIGLLLIHPPRNPADKLTSRSGKTNWLAGTVFILVVLTWGILELVRIDTLAFLMLPVGLASFAWVLLGSRPAWRFVPYLFLLSLSLPVWADFVPFLVRLASLVVNQTVHLFGMTVLVEGNSISLPYGRLVIADGCSGIRYFAIAILLGTMVSILNDAKLKDWTLTLATAAFLGLLANWVRIIILVIVAYESRMQSDLLTDHETMGWLVFAGFVLPALYFSPVRRRSQSTDHNATVNIQRRGIGFALIAIVIGPVAVAMANSISHPLPEWTLKDPGFTVAPSESLPINLEYPDRFRHSVWQDAGTWISVAQSIKEHNDEKLVPYFHPPIRSGNWQIEKSLDHGIRIYRNLYSREQVVVWQWFQLGRYETDSYRKAKLLQIPAMLKGYRRFAVITVQRPCTERACQRELEGLNALRPRLTITSQRDAGSGSVATTHQFSDQSQK</sequence>
<organism evidence="10 11">
    <name type="scientific">Marinobacter koreensis</name>
    <dbReference type="NCBI Taxonomy" id="335974"/>
    <lineage>
        <taxon>Bacteria</taxon>
        <taxon>Pseudomonadati</taxon>
        <taxon>Pseudomonadota</taxon>
        <taxon>Gammaproteobacteria</taxon>
        <taxon>Pseudomonadales</taxon>
        <taxon>Marinobacteraceae</taxon>
        <taxon>Marinobacter</taxon>
    </lineage>
</organism>
<comment type="caution">
    <text evidence="10">The sequence shown here is derived from an EMBL/GenBank/DDBJ whole genome shotgun (WGS) entry which is preliminary data.</text>
</comment>
<feature type="transmembrane region" description="Helical" evidence="9">
    <location>
        <begin position="12"/>
        <end position="31"/>
    </location>
</feature>
<evidence type="ECO:0000256" key="3">
    <source>
        <dbReference type="ARBA" id="ARBA00022670"/>
    </source>
</evidence>
<dbReference type="RefSeq" id="WP_248158189.1">
    <property type="nucleotide sequence ID" value="NZ_JAKZAJ010000003.1"/>
</dbReference>
<reference evidence="11" key="1">
    <citation type="journal article" date="2019" name="Int. J. Syst. Evol. Microbiol.">
        <title>The Global Catalogue of Microorganisms (GCM) 10K type strain sequencing project: providing services to taxonomists for standard genome sequencing and annotation.</title>
        <authorList>
            <consortium name="The Broad Institute Genomics Platform"/>
            <consortium name="The Broad Institute Genome Sequencing Center for Infectious Disease"/>
            <person name="Wu L."/>
            <person name="Ma J."/>
        </authorList>
    </citation>
    <scope>NUCLEOTIDE SEQUENCE [LARGE SCALE GENOMIC DNA]</scope>
    <source>
        <strain evidence="11">CGMCC 4.1799</strain>
    </source>
</reference>
<accession>A0ABW0RIY1</accession>